<dbReference type="AlphaFoldDB" id="A0A7Z2VYV6"/>
<evidence type="ECO:0000313" key="3">
    <source>
        <dbReference type="Proteomes" id="UP000502415"/>
    </source>
</evidence>
<dbReference type="RefSeq" id="WP_170203659.1">
    <property type="nucleotide sequence ID" value="NZ_CP051685.1"/>
</dbReference>
<dbReference type="InterPro" id="IPR011990">
    <property type="entry name" value="TPR-like_helical_dom_sf"/>
</dbReference>
<dbReference type="SUPFAM" id="SSF48452">
    <property type="entry name" value="TPR-like"/>
    <property type="match status" value="1"/>
</dbReference>
<sequence length="191" mass="21260">MTTSRALLRRLPLSLSLSSLLTLLPMFGGPAHAAQPVAGVVTDHPRAEEVLQRWRAQAGQPGNEAAREQTRAAAAVMLEGIRLYDNGDFQQAIARLARPELQAAPEAIRIEALKYTGFSYCVLQRLAECRQAFDRVLDIDPDYELGKGENGHPMWGPVFGQAKAARDQARTRASAAQQRERLRNVETWRTW</sequence>
<dbReference type="Proteomes" id="UP000502415">
    <property type="component" value="Chromosome"/>
</dbReference>
<evidence type="ECO:0000256" key="1">
    <source>
        <dbReference type="SAM" id="SignalP"/>
    </source>
</evidence>
<reference evidence="2 3" key="1">
    <citation type="submission" date="2020-04" db="EMBL/GenBank/DDBJ databases">
        <title>Genome sequencing of novel species.</title>
        <authorList>
            <person name="Heo J."/>
            <person name="Kim S.-J."/>
            <person name="Kim J.-S."/>
            <person name="Hong S.-B."/>
            <person name="Kwon S.-W."/>
        </authorList>
    </citation>
    <scope>NUCLEOTIDE SEQUENCE [LARGE SCALE GENOMIC DNA]</scope>
    <source>
        <strain evidence="2 3">GN2-R2</strain>
    </source>
</reference>
<gene>
    <name evidence="2" type="ORF">HH212_17625</name>
</gene>
<dbReference type="EMBL" id="CP051685">
    <property type="protein sequence ID" value="QJE01620.1"/>
    <property type="molecule type" value="Genomic_DNA"/>
</dbReference>
<feature type="chain" id="PRO_5031341396" evidence="1">
    <location>
        <begin position="34"/>
        <end position="191"/>
    </location>
</feature>
<dbReference type="InterPro" id="IPR047780">
    <property type="entry name" value="TssQ-like"/>
</dbReference>
<proteinExistence type="predicted"/>
<protein>
    <submittedName>
        <fullName evidence="2">TssQ family T6SS-associated lipoprotein</fullName>
    </submittedName>
</protein>
<accession>A0A7Z2VYV6</accession>
<dbReference type="NCBIfam" id="NF038027">
    <property type="entry name" value="TssQ_fam"/>
    <property type="match status" value="1"/>
</dbReference>
<keyword evidence="1" id="KW-0732">Signal</keyword>
<dbReference type="KEGG" id="mfy:HH212_17625"/>
<organism evidence="2 3">
    <name type="scientific">Massilia forsythiae</name>
    <dbReference type="NCBI Taxonomy" id="2728020"/>
    <lineage>
        <taxon>Bacteria</taxon>
        <taxon>Pseudomonadati</taxon>
        <taxon>Pseudomonadota</taxon>
        <taxon>Betaproteobacteria</taxon>
        <taxon>Burkholderiales</taxon>
        <taxon>Oxalobacteraceae</taxon>
        <taxon>Telluria group</taxon>
        <taxon>Massilia</taxon>
    </lineage>
</organism>
<keyword evidence="2" id="KW-0449">Lipoprotein</keyword>
<dbReference type="Gene3D" id="1.25.40.10">
    <property type="entry name" value="Tetratricopeptide repeat domain"/>
    <property type="match status" value="1"/>
</dbReference>
<feature type="signal peptide" evidence="1">
    <location>
        <begin position="1"/>
        <end position="33"/>
    </location>
</feature>
<name>A0A7Z2VYV6_9BURK</name>
<keyword evidence="3" id="KW-1185">Reference proteome</keyword>
<evidence type="ECO:0000313" key="2">
    <source>
        <dbReference type="EMBL" id="QJE01620.1"/>
    </source>
</evidence>